<dbReference type="GO" id="GO:0006865">
    <property type="term" value="P:amino acid transport"/>
    <property type="evidence" value="ECO:0007669"/>
    <property type="project" value="UniProtKB-KW"/>
</dbReference>
<proteinExistence type="predicted"/>
<reference evidence="9" key="1">
    <citation type="submission" date="2020-07" db="EMBL/GenBank/DDBJ databases">
        <title>Ethylene signaling mediates host invasion by parasitic plants.</title>
        <authorList>
            <person name="Yoshida S."/>
        </authorList>
    </citation>
    <scope>NUCLEOTIDE SEQUENCE</scope>
    <source>
        <strain evidence="9">Okayama</strain>
    </source>
</reference>
<keyword evidence="4" id="KW-0029">Amino-acid transport</keyword>
<feature type="transmembrane region" description="Helical" evidence="7">
    <location>
        <begin position="352"/>
        <end position="374"/>
    </location>
</feature>
<feature type="transmembrane region" description="Helical" evidence="7">
    <location>
        <begin position="85"/>
        <end position="109"/>
    </location>
</feature>
<keyword evidence="3 7" id="KW-0812">Transmembrane</keyword>
<organism evidence="9 10">
    <name type="scientific">Phtheirospermum japonicum</name>
    <dbReference type="NCBI Taxonomy" id="374723"/>
    <lineage>
        <taxon>Eukaryota</taxon>
        <taxon>Viridiplantae</taxon>
        <taxon>Streptophyta</taxon>
        <taxon>Embryophyta</taxon>
        <taxon>Tracheophyta</taxon>
        <taxon>Spermatophyta</taxon>
        <taxon>Magnoliopsida</taxon>
        <taxon>eudicotyledons</taxon>
        <taxon>Gunneridae</taxon>
        <taxon>Pentapetalae</taxon>
        <taxon>asterids</taxon>
        <taxon>lamiids</taxon>
        <taxon>Lamiales</taxon>
        <taxon>Orobanchaceae</taxon>
        <taxon>Orobanchaceae incertae sedis</taxon>
        <taxon>Phtheirospermum</taxon>
    </lineage>
</organism>
<sequence length="492" mass="54551">MAETVDIRLDRILSSKVTPAKTLTETISEDHVISVLETSSIDGGDEFPGERNPQDRWLPITESRNGTTLRAAFHLLCSGIGYQALLLPIAFISLGWSWGIISLSLAFSWQLYTTWLLVNLHEPSPQNGIRFTRYLHLSIVAFGEKLGKLLGLFPTMYLSTGTCIVFIITGGSIMELLFQIICDDDLGCKAKALTGPQWFLLFMCIAIFAAQFFPNLNSLAVVSAIGSIAVVFYCFLLWVMSVDKGRVHDPVKTGGDDDGSGFRHVLNGFGIIALAFKGHNLVLEIQGTIPTNRKKPSRKSMWRGVIIAYLLIAMCMYPIAIVGYWAYENKVYPNLGILTSFINLHRKSTSKLLTGAICLAAIIHYLCAYQIYAMPALDNFERIYVTKKNKRCPRWVRSAIKILFGGFTYFVSVALPFLPSLGLFIGSLVMPLTLVYPCMMWVVVKKPVRFSMMWCINVGLGVLGVVFCGVCAGGALWSLIVDGLDANFFKPK</sequence>
<evidence type="ECO:0000313" key="10">
    <source>
        <dbReference type="Proteomes" id="UP000653305"/>
    </source>
</evidence>
<evidence type="ECO:0000256" key="6">
    <source>
        <dbReference type="ARBA" id="ARBA00023136"/>
    </source>
</evidence>
<accession>A0A830D600</accession>
<dbReference type="Proteomes" id="UP000653305">
    <property type="component" value="Unassembled WGS sequence"/>
</dbReference>
<dbReference type="OrthoDB" id="40134at2759"/>
<feature type="transmembrane region" description="Helical" evidence="7">
    <location>
        <begin position="198"/>
        <end position="214"/>
    </location>
</feature>
<feature type="transmembrane region" description="Helical" evidence="7">
    <location>
        <begin position="421"/>
        <end position="444"/>
    </location>
</feature>
<keyword evidence="6 7" id="KW-0472">Membrane</keyword>
<gene>
    <name evidence="9" type="ORF">PHJA_002814000</name>
</gene>
<dbReference type="EMBL" id="BMAC01001293">
    <property type="protein sequence ID" value="GFQ06700.1"/>
    <property type="molecule type" value="Genomic_DNA"/>
</dbReference>
<comment type="subcellular location">
    <subcellularLocation>
        <location evidence="1">Membrane</location>
    </subcellularLocation>
</comment>
<dbReference type="InterPro" id="IPR013057">
    <property type="entry name" value="AA_transpt_TM"/>
</dbReference>
<feature type="transmembrane region" description="Helical" evidence="7">
    <location>
        <begin position="304"/>
        <end position="327"/>
    </location>
</feature>
<feature type="transmembrane region" description="Helical" evidence="7">
    <location>
        <begin position="156"/>
        <end position="178"/>
    </location>
</feature>
<dbReference type="Pfam" id="PF01490">
    <property type="entry name" value="Aa_trans"/>
    <property type="match status" value="1"/>
</dbReference>
<evidence type="ECO:0000256" key="5">
    <source>
        <dbReference type="ARBA" id="ARBA00022989"/>
    </source>
</evidence>
<comment type="caution">
    <text evidence="9">The sequence shown here is derived from an EMBL/GenBank/DDBJ whole genome shotgun (WGS) entry which is preliminary data.</text>
</comment>
<evidence type="ECO:0000256" key="7">
    <source>
        <dbReference type="SAM" id="Phobius"/>
    </source>
</evidence>
<feature type="transmembrane region" description="Helical" evidence="7">
    <location>
        <begin position="456"/>
        <end position="480"/>
    </location>
</feature>
<dbReference type="PANTHER" id="PTHR48017">
    <property type="entry name" value="OS05G0424000 PROTEIN-RELATED"/>
    <property type="match status" value="1"/>
</dbReference>
<feature type="domain" description="Amino acid transporter transmembrane" evidence="8">
    <location>
        <begin position="65"/>
        <end position="472"/>
    </location>
</feature>
<evidence type="ECO:0000256" key="3">
    <source>
        <dbReference type="ARBA" id="ARBA00022692"/>
    </source>
</evidence>
<name>A0A830D600_9LAMI</name>
<feature type="transmembrane region" description="Helical" evidence="7">
    <location>
        <begin position="395"/>
        <end position="415"/>
    </location>
</feature>
<evidence type="ECO:0000259" key="8">
    <source>
        <dbReference type="Pfam" id="PF01490"/>
    </source>
</evidence>
<dbReference type="GO" id="GO:0016020">
    <property type="term" value="C:membrane"/>
    <property type="evidence" value="ECO:0007669"/>
    <property type="project" value="UniProtKB-SubCell"/>
</dbReference>
<evidence type="ECO:0000313" key="9">
    <source>
        <dbReference type="EMBL" id="GFQ06700.1"/>
    </source>
</evidence>
<keyword evidence="2" id="KW-0813">Transport</keyword>
<evidence type="ECO:0000256" key="2">
    <source>
        <dbReference type="ARBA" id="ARBA00022448"/>
    </source>
</evidence>
<protein>
    <submittedName>
        <fullName evidence="9">Lysine histidine transporter-like 7</fullName>
    </submittedName>
</protein>
<dbReference type="AlphaFoldDB" id="A0A830D600"/>
<keyword evidence="5 7" id="KW-1133">Transmembrane helix</keyword>
<keyword evidence="10" id="KW-1185">Reference proteome</keyword>
<evidence type="ECO:0000256" key="4">
    <source>
        <dbReference type="ARBA" id="ARBA00022970"/>
    </source>
</evidence>
<evidence type="ECO:0000256" key="1">
    <source>
        <dbReference type="ARBA" id="ARBA00004370"/>
    </source>
</evidence>
<feature type="transmembrane region" description="Helical" evidence="7">
    <location>
        <begin position="220"/>
        <end position="239"/>
    </location>
</feature>